<evidence type="ECO:0000313" key="4">
    <source>
        <dbReference type="Proteomes" id="UP001501822"/>
    </source>
</evidence>
<keyword evidence="2" id="KW-0234">DNA repair</keyword>
<dbReference type="InterPro" id="IPR051912">
    <property type="entry name" value="Alkylbase_DNA_Glycosylase/TA"/>
</dbReference>
<proteinExistence type="predicted"/>
<gene>
    <name evidence="3" type="ORF">GCM10010151_29500</name>
</gene>
<name>A0ABP3G836_9ACTN</name>
<dbReference type="PANTHER" id="PTHR43003">
    <property type="entry name" value="DNA-3-METHYLADENINE GLYCOSYLASE"/>
    <property type="match status" value="1"/>
</dbReference>
<evidence type="ECO:0000313" key="3">
    <source>
        <dbReference type="EMBL" id="GAA0337889.1"/>
    </source>
</evidence>
<evidence type="ECO:0000256" key="2">
    <source>
        <dbReference type="ARBA" id="ARBA00023204"/>
    </source>
</evidence>
<accession>A0ABP3G836</accession>
<dbReference type="Gene3D" id="1.10.340.30">
    <property type="entry name" value="Hypothetical protein, domain 2"/>
    <property type="match status" value="1"/>
</dbReference>
<dbReference type="SUPFAM" id="SSF48150">
    <property type="entry name" value="DNA-glycosylase"/>
    <property type="match status" value="1"/>
</dbReference>
<organism evidence="3 4">
    <name type="scientific">Actinoallomurus spadix</name>
    <dbReference type="NCBI Taxonomy" id="79912"/>
    <lineage>
        <taxon>Bacteria</taxon>
        <taxon>Bacillati</taxon>
        <taxon>Actinomycetota</taxon>
        <taxon>Actinomycetes</taxon>
        <taxon>Streptosporangiales</taxon>
        <taxon>Thermomonosporaceae</taxon>
        <taxon>Actinoallomurus</taxon>
    </lineage>
</organism>
<dbReference type="InterPro" id="IPR011257">
    <property type="entry name" value="DNA_glycosylase"/>
</dbReference>
<evidence type="ECO:0000256" key="1">
    <source>
        <dbReference type="ARBA" id="ARBA00022763"/>
    </source>
</evidence>
<reference evidence="4" key="1">
    <citation type="journal article" date="2019" name="Int. J. Syst. Evol. Microbiol.">
        <title>The Global Catalogue of Microorganisms (GCM) 10K type strain sequencing project: providing services to taxonomists for standard genome sequencing and annotation.</title>
        <authorList>
            <consortium name="The Broad Institute Genomics Platform"/>
            <consortium name="The Broad Institute Genome Sequencing Center for Infectious Disease"/>
            <person name="Wu L."/>
            <person name="Ma J."/>
        </authorList>
    </citation>
    <scope>NUCLEOTIDE SEQUENCE [LARGE SCALE GENOMIC DNA]</scope>
    <source>
        <strain evidence="4">JCM 3146</strain>
    </source>
</reference>
<dbReference type="EMBL" id="BAAABM010000017">
    <property type="protein sequence ID" value="GAA0337889.1"/>
    <property type="molecule type" value="Genomic_DNA"/>
</dbReference>
<dbReference type="Proteomes" id="UP001501822">
    <property type="component" value="Unassembled WGS sequence"/>
</dbReference>
<keyword evidence="1" id="KW-0227">DNA damage</keyword>
<sequence length="301" mass="33321">MLTREASSTRTWRPPWPVDVRLTLAPHRRGSGDPAFAVTPDGAVWRASTTPEGPGTLRLLARGDVIEAEAWGPGAAWLLDGVPDLLGAADDPASFRPEHEILRRAALRLRHFRVGRTRNVFEALVPAVLEQKVVGKEAWRAWRYLVRRFGEPAPGPLDLWAPPPPRTWVTIPSWEWHKSGIEAVRARTIIGAARVAGRLESGDTLELDRRLRSLSGIGVWTSAEVRQRALGDADAVSVGDYHIPGIVGWALSGRKVDDAGMLELLAPYAGHRYRVTRLLELSGAAPPRRGPRMPVRDYRHF</sequence>
<comment type="caution">
    <text evidence="3">The sequence shown here is derived from an EMBL/GenBank/DDBJ whole genome shotgun (WGS) entry which is preliminary data.</text>
</comment>
<dbReference type="RefSeq" id="WP_252810698.1">
    <property type="nucleotide sequence ID" value="NZ_BAAABM010000017.1"/>
</dbReference>
<protein>
    <submittedName>
        <fullName evidence="3">3-methyladenine DNA glycosylase</fullName>
    </submittedName>
</protein>
<keyword evidence="4" id="KW-1185">Reference proteome</keyword>
<dbReference type="PANTHER" id="PTHR43003:SF6">
    <property type="entry name" value="DNA GLYCOSYLASE"/>
    <property type="match status" value="1"/>
</dbReference>